<dbReference type="EMBL" id="PDLM01000001">
    <property type="protein sequence ID" value="RDW88336.1"/>
    <property type="molecule type" value="Genomic_DNA"/>
</dbReference>
<protein>
    <recommendedName>
        <fullName evidence="3">NmrA-like domain-containing protein</fullName>
    </recommendedName>
</protein>
<evidence type="ECO:0000256" key="1">
    <source>
        <dbReference type="ARBA" id="ARBA00022857"/>
    </source>
</evidence>
<reference evidence="4 5" key="1">
    <citation type="journal article" date="2018" name="IMA Fungus">
        <title>IMA Genome-F 9: Draft genome sequence of Annulohypoxylon stygium, Aspergillus mulundensis, Berkeleyomyces basicola (syn. Thielaviopsis basicola), Ceratocystis smalleyi, two Cercospora beticola strains, Coleophoma cylindrospora, Fusarium fracticaudum, Phialophora cf. hyalina, and Morchella septimelata.</title>
        <authorList>
            <person name="Wingfield B.D."/>
            <person name="Bills G.F."/>
            <person name="Dong Y."/>
            <person name="Huang W."/>
            <person name="Nel W.J."/>
            <person name="Swalarsk-Parry B.S."/>
            <person name="Vaghefi N."/>
            <person name="Wilken P.M."/>
            <person name="An Z."/>
            <person name="de Beer Z.W."/>
            <person name="De Vos L."/>
            <person name="Chen L."/>
            <person name="Duong T.A."/>
            <person name="Gao Y."/>
            <person name="Hammerbacher A."/>
            <person name="Kikkert J.R."/>
            <person name="Li Y."/>
            <person name="Li H."/>
            <person name="Li K."/>
            <person name="Li Q."/>
            <person name="Liu X."/>
            <person name="Ma X."/>
            <person name="Naidoo K."/>
            <person name="Pethybridge S.J."/>
            <person name="Sun J."/>
            <person name="Steenkamp E.T."/>
            <person name="van der Nest M.A."/>
            <person name="van Wyk S."/>
            <person name="Wingfield M.J."/>
            <person name="Xiong C."/>
            <person name="Yue Q."/>
            <person name="Zhang X."/>
        </authorList>
    </citation>
    <scope>NUCLEOTIDE SEQUENCE [LARGE SCALE GENOMIC DNA]</scope>
    <source>
        <strain evidence="4 5">BP6252</strain>
    </source>
</reference>
<evidence type="ECO:0000259" key="3">
    <source>
        <dbReference type="Pfam" id="PF05368"/>
    </source>
</evidence>
<evidence type="ECO:0000313" key="4">
    <source>
        <dbReference type="EMBL" id="RDW88336.1"/>
    </source>
</evidence>
<evidence type="ECO:0000313" key="5">
    <source>
        <dbReference type="Proteomes" id="UP000256645"/>
    </source>
</evidence>
<dbReference type="InterPro" id="IPR036291">
    <property type="entry name" value="NAD(P)-bd_dom_sf"/>
</dbReference>
<keyword evidence="1" id="KW-0521">NADP</keyword>
<dbReference type="PANTHER" id="PTHR47706">
    <property type="entry name" value="NMRA-LIKE FAMILY PROTEIN"/>
    <property type="match status" value="1"/>
</dbReference>
<organism evidence="4 5">
    <name type="scientific">Coleophoma cylindrospora</name>
    <dbReference type="NCBI Taxonomy" id="1849047"/>
    <lineage>
        <taxon>Eukaryota</taxon>
        <taxon>Fungi</taxon>
        <taxon>Dikarya</taxon>
        <taxon>Ascomycota</taxon>
        <taxon>Pezizomycotina</taxon>
        <taxon>Leotiomycetes</taxon>
        <taxon>Helotiales</taxon>
        <taxon>Dermateaceae</taxon>
        <taxon>Coleophoma</taxon>
    </lineage>
</organism>
<dbReference type="STRING" id="1849047.A0A3D8SPV2"/>
<dbReference type="AlphaFoldDB" id="A0A3D8SPV2"/>
<dbReference type="SUPFAM" id="SSF51735">
    <property type="entry name" value="NAD(P)-binding Rossmann-fold domains"/>
    <property type="match status" value="1"/>
</dbReference>
<dbReference type="Proteomes" id="UP000256645">
    <property type="component" value="Unassembled WGS sequence"/>
</dbReference>
<dbReference type="InterPro" id="IPR051609">
    <property type="entry name" value="NmrA/Isoflavone_reductase-like"/>
</dbReference>
<evidence type="ECO:0000256" key="2">
    <source>
        <dbReference type="ARBA" id="ARBA00023002"/>
    </source>
</evidence>
<comment type="caution">
    <text evidence="4">The sequence shown here is derived from an EMBL/GenBank/DDBJ whole genome shotgun (WGS) entry which is preliminary data.</text>
</comment>
<feature type="domain" description="NmrA-like" evidence="3">
    <location>
        <begin position="6"/>
        <end position="222"/>
    </location>
</feature>
<dbReference type="InterPro" id="IPR045312">
    <property type="entry name" value="PCBER-like"/>
</dbReference>
<dbReference type="Gene3D" id="3.40.50.720">
    <property type="entry name" value="NAD(P)-binding Rossmann-like Domain"/>
    <property type="match status" value="1"/>
</dbReference>
<keyword evidence="5" id="KW-1185">Reference proteome</keyword>
<gene>
    <name evidence="4" type="ORF">BP6252_00368</name>
</gene>
<dbReference type="CDD" id="cd05259">
    <property type="entry name" value="PCBER_SDR_a"/>
    <property type="match status" value="1"/>
</dbReference>
<sequence>MSPAIKKVALAGATGNLGPAILTALLDSQLFEVTVLTRKESTHKFPSNVTVQPVDYTSLESITAALQGQDALISTLAAVALESQKLLVDACISAGVQRFLPSEFGSDTTNPLAAKLPVFAGKVAVQQYLASKVATAPQFSYTLVINSAFLDWGLQVGFLVDVKGKKAELKDGGDVLFSATTLASIGQGVVGVLSHPAETANRAVFIKNADVTQNQLIAAAQKADPSGKWELTHSASAALEQEGLAGLAQGDYSMGTLGKLIYRAIYGQGYGGHFTTTDNALLGIKELDAAGVEALVREIVTAQ</sequence>
<keyword evidence="2" id="KW-0560">Oxidoreductase</keyword>
<name>A0A3D8SPV2_9HELO</name>
<dbReference type="InterPro" id="IPR008030">
    <property type="entry name" value="NmrA-like"/>
</dbReference>
<dbReference type="Pfam" id="PF05368">
    <property type="entry name" value="NmrA"/>
    <property type="match status" value="1"/>
</dbReference>
<proteinExistence type="predicted"/>
<accession>A0A3D8SPV2</accession>
<dbReference type="GO" id="GO:0016491">
    <property type="term" value="F:oxidoreductase activity"/>
    <property type="evidence" value="ECO:0007669"/>
    <property type="project" value="UniProtKB-KW"/>
</dbReference>
<dbReference type="PANTHER" id="PTHR47706:SF1">
    <property type="entry name" value="CIPA-LIKE, PUTATIVE (AFU_ORTHOLOGUE AFUA_1G12460)-RELATED"/>
    <property type="match status" value="1"/>
</dbReference>
<dbReference type="OrthoDB" id="9974981at2759"/>